<reference key="2">
    <citation type="submission" date="2011-10" db="EMBL/GenBank/DDBJ databases">
        <title>The genome and transcriptome sequence of Clonorchis sinensis provide insights into the carcinogenic liver fluke.</title>
        <authorList>
            <person name="Wang X."/>
            <person name="Huang Y."/>
            <person name="Chen W."/>
            <person name="Liu H."/>
            <person name="Guo L."/>
            <person name="Chen Y."/>
            <person name="Luo F."/>
            <person name="Zhou W."/>
            <person name="Sun J."/>
            <person name="Mao Q."/>
            <person name="Liang P."/>
            <person name="Zhou C."/>
            <person name="Tian Y."/>
            <person name="Men J."/>
            <person name="Lv X."/>
            <person name="Huang L."/>
            <person name="Zhou J."/>
            <person name="Hu Y."/>
            <person name="Li R."/>
            <person name="Zhang F."/>
            <person name="Lei H."/>
            <person name="Li X."/>
            <person name="Hu X."/>
            <person name="Liang C."/>
            <person name="Xu J."/>
            <person name="Wu Z."/>
            <person name="Yu X."/>
        </authorList>
    </citation>
    <scope>NUCLEOTIDE SEQUENCE</scope>
    <source>
        <strain>Henan</strain>
    </source>
</reference>
<proteinExistence type="inferred from homology"/>
<evidence type="ECO:0000256" key="1">
    <source>
        <dbReference type="ARBA" id="ARBA00007447"/>
    </source>
</evidence>
<name>G7YBM5_CLOSI</name>
<dbReference type="EMBL" id="DF143038">
    <property type="protein sequence ID" value="GAA50359.1"/>
    <property type="molecule type" value="Genomic_DNA"/>
</dbReference>
<organism evidence="3 4">
    <name type="scientific">Clonorchis sinensis</name>
    <name type="common">Chinese liver fluke</name>
    <dbReference type="NCBI Taxonomy" id="79923"/>
    <lineage>
        <taxon>Eukaryota</taxon>
        <taxon>Metazoa</taxon>
        <taxon>Spiralia</taxon>
        <taxon>Lophotrochozoa</taxon>
        <taxon>Platyhelminthes</taxon>
        <taxon>Trematoda</taxon>
        <taxon>Digenea</taxon>
        <taxon>Opisthorchiida</taxon>
        <taxon>Opisthorchiata</taxon>
        <taxon>Opisthorchiidae</taxon>
        <taxon>Clonorchis</taxon>
    </lineage>
</organism>
<accession>G7YBM5</accession>
<evidence type="ECO:0000313" key="3">
    <source>
        <dbReference type="EMBL" id="GAA50359.1"/>
    </source>
</evidence>
<dbReference type="SUPFAM" id="SSF50630">
    <property type="entry name" value="Acid proteases"/>
    <property type="match status" value="1"/>
</dbReference>
<dbReference type="Gene3D" id="2.40.70.10">
    <property type="entry name" value="Acid Proteases"/>
    <property type="match status" value="1"/>
</dbReference>
<feature type="domain" description="Peptidase A1" evidence="2">
    <location>
        <begin position="25"/>
        <end position="216"/>
    </location>
</feature>
<reference evidence="3" key="1">
    <citation type="journal article" date="2011" name="Genome Biol.">
        <title>The draft genome of the carcinogenic human liver fluke Clonorchis sinensis.</title>
        <authorList>
            <person name="Wang X."/>
            <person name="Chen W."/>
            <person name="Huang Y."/>
            <person name="Sun J."/>
            <person name="Men J."/>
            <person name="Liu H."/>
            <person name="Luo F."/>
            <person name="Guo L."/>
            <person name="Lv X."/>
            <person name="Deng C."/>
            <person name="Zhou C."/>
            <person name="Fan Y."/>
            <person name="Li X."/>
            <person name="Huang L."/>
            <person name="Hu Y."/>
            <person name="Liang C."/>
            <person name="Hu X."/>
            <person name="Xu J."/>
            <person name="Yu X."/>
        </authorList>
    </citation>
    <scope>NUCLEOTIDE SEQUENCE [LARGE SCALE GENOMIC DNA]</scope>
    <source>
        <strain evidence="3">Henan</strain>
    </source>
</reference>
<dbReference type="InterPro" id="IPR021109">
    <property type="entry name" value="Peptidase_aspartic_dom_sf"/>
</dbReference>
<dbReference type="Pfam" id="PF00026">
    <property type="entry name" value="Asp"/>
    <property type="match status" value="1"/>
</dbReference>
<gene>
    <name evidence="3" type="ORF">CLF_104419</name>
</gene>
<dbReference type="PANTHER" id="PTHR47966">
    <property type="entry name" value="BETA-SITE APP-CLEAVING ENZYME, ISOFORM A-RELATED"/>
    <property type="match status" value="1"/>
</dbReference>
<dbReference type="GO" id="GO:0006508">
    <property type="term" value="P:proteolysis"/>
    <property type="evidence" value="ECO:0007669"/>
    <property type="project" value="InterPro"/>
</dbReference>
<dbReference type="Proteomes" id="UP000008909">
    <property type="component" value="Unassembled WGS sequence"/>
</dbReference>
<dbReference type="AlphaFoldDB" id="G7YBM5"/>
<dbReference type="PANTHER" id="PTHR47966:SF74">
    <property type="entry name" value="AGR407CP"/>
    <property type="match status" value="1"/>
</dbReference>
<keyword evidence="4" id="KW-1185">Reference proteome</keyword>
<dbReference type="GO" id="GO:0004190">
    <property type="term" value="F:aspartic-type endopeptidase activity"/>
    <property type="evidence" value="ECO:0007669"/>
    <property type="project" value="InterPro"/>
</dbReference>
<evidence type="ECO:0000313" key="4">
    <source>
        <dbReference type="Proteomes" id="UP000008909"/>
    </source>
</evidence>
<dbReference type="InterPro" id="IPR001461">
    <property type="entry name" value="Aspartic_peptidase_A1"/>
</dbReference>
<protein>
    <submittedName>
        <fullName evidence="3">Yolk cathepsin</fullName>
    </submittedName>
</protein>
<evidence type="ECO:0000259" key="2">
    <source>
        <dbReference type="Pfam" id="PF00026"/>
    </source>
</evidence>
<sequence length="229" mass="25640">MSTTSEDIDLCETGLVTIFNSPDGTISEIQLEKTAFGLAVKRDKLFFLPEGIDGSFGVPIRGSHHSEQWDFINKLIIDDYVTYPYFTVSFSCTAAGEDLEPGGTLVVGRFHVRGMWTNEVVSLSTEKWQLPLFKVSIGSESVRTANHFIEPDLTQPFLVGPEQLIKKINRILKATPEGDSGIFLMDCNQQYPHVKIKFNEDAMLAVQPLQYIVKLSKTIGDRGRVHHGY</sequence>
<comment type="similarity">
    <text evidence="1">Belongs to the peptidase A1 family.</text>
</comment>
<dbReference type="InterPro" id="IPR033121">
    <property type="entry name" value="PEPTIDASE_A1"/>
</dbReference>